<evidence type="ECO:0000256" key="1">
    <source>
        <dbReference type="SAM" id="Phobius"/>
    </source>
</evidence>
<dbReference type="EMBL" id="CP129113">
    <property type="protein sequence ID" value="WLV24273.1"/>
    <property type="molecule type" value="Genomic_DNA"/>
</dbReference>
<proteinExistence type="predicted"/>
<evidence type="ECO:0000313" key="4">
    <source>
        <dbReference type="Proteomes" id="UP001180087"/>
    </source>
</evidence>
<dbReference type="InterPro" id="IPR021994">
    <property type="entry name" value="DUF3592"/>
</dbReference>
<feature type="domain" description="DUF3592" evidence="2">
    <location>
        <begin position="54"/>
        <end position="106"/>
    </location>
</feature>
<evidence type="ECO:0000259" key="2">
    <source>
        <dbReference type="Pfam" id="PF12158"/>
    </source>
</evidence>
<accession>A0ABY9KXF6</accession>
<sequence length="135" mass="15656">METSHLLGLISIISGMIMLTVPLIIILRRRQFRENIRVAETTATIIENIRPVYSEKMYNPVLEYTTKEGETIIHRSKMGSNPPRFKEGEQVKIYYHMDKPEKHQVKAGWPYYLLISIFLFFGIITSVIGVVPFVL</sequence>
<evidence type="ECO:0000313" key="3">
    <source>
        <dbReference type="EMBL" id="WLV24273.1"/>
    </source>
</evidence>
<keyword evidence="1" id="KW-1133">Transmembrane helix</keyword>
<reference evidence="3" key="1">
    <citation type="submission" date="2023-06" db="EMBL/GenBank/DDBJ databases">
        <title>A Treasure from Seagulls: Isolation and Description of Aciduricobacillus qingdaonensis gen. nov., sp. nov., a Rare Obligately Uric Acid-utilizing Member in the Family Bacillaceae.</title>
        <authorList>
            <person name="Liu W."/>
            <person name="Wang B."/>
        </authorList>
    </citation>
    <scope>NUCLEOTIDE SEQUENCE</scope>
    <source>
        <strain evidence="3">44XB</strain>
    </source>
</reference>
<keyword evidence="1" id="KW-0472">Membrane</keyword>
<protein>
    <submittedName>
        <fullName evidence="3">DUF3592 domain-containing protein</fullName>
    </submittedName>
</protein>
<keyword evidence="1" id="KW-0812">Transmembrane</keyword>
<dbReference type="RefSeq" id="WP_348027128.1">
    <property type="nucleotide sequence ID" value="NZ_CP129113.1"/>
</dbReference>
<name>A0ABY9KXF6_9BACI</name>
<feature type="transmembrane region" description="Helical" evidence="1">
    <location>
        <begin position="111"/>
        <end position="134"/>
    </location>
</feature>
<gene>
    <name evidence="3" type="ORF">QR721_11595</name>
</gene>
<dbReference type="Pfam" id="PF12158">
    <property type="entry name" value="DUF3592"/>
    <property type="match status" value="1"/>
</dbReference>
<dbReference type="Proteomes" id="UP001180087">
    <property type="component" value="Chromosome"/>
</dbReference>
<organism evidence="3 4">
    <name type="scientific">Aciduricibacillus chroicocephali</name>
    <dbReference type="NCBI Taxonomy" id="3054939"/>
    <lineage>
        <taxon>Bacteria</taxon>
        <taxon>Bacillati</taxon>
        <taxon>Bacillota</taxon>
        <taxon>Bacilli</taxon>
        <taxon>Bacillales</taxon>
        <taxon>Bacillaceae</taxon>
        <taxon>Aciduricibacillus</taxon>
    </lineage>
</organism>
<feature type="transmembrane region" description="Helical" evidence="1">
    <location>
        <begin position="6"/>
        <end position="27"/>
    </location>
</feature>
<keyword evidence="4" id="KW-1185">Reference proteome</keyword>